<comment type="caution">
    <text evidence="1">The sequence shown here is derived from an EMBL/GenBank/DDBJ whole genome shotgun (WGS) entry which is preliminary data.</text>
</comment>
<dbReference type="Proteomes" id="UP000768524">
    <property type="component" value="Unassembled WGS sequence"/>
</dbReference>
<accession>A0AAE2WHR9</accession>
<sequence length="49" mass="5461">MFNQFIGLVDGLTASSGQVERRYTARLYAAGPAVVGDTEKNIILRFNYH</sequence>
<protein>
    <submittedName>
        <fullName evidence="1">Uncharacterized protein</fullName>
    </submittedName>
</protein>
<evidence type="ECO:0000313" key="2">
    <source>
        <dbReference type="Proteomes" id="UP000768524"/>
    </source>
</evidence>
<dbReference type="RefSeq" id="WP_205559811.1">
    <property type="nucleotide sequence ID" value="NZ_JACGEP010000045.1"/>
</dbReference>
<gene>
    <name evidence="1" type="ORF">H4F45_17695</name>
</gene>
<reference evidence="1" key="1">
    <citation type="submission" date="2020-07" db="EMBL/GenBank/DDBJ databases">
        <title>A pangenomic view of the genus Pectobacterium provides insights into genome organization, phylogeny, and virulence.</title>
        <authorList>
            <person name="Jonkheer E."/>
            <person name="Brankovics B."/>
            <person name="Houwers I."/>
            <person name="Van Der Wolf J."/>
            <person name="Bonants P."/>
            <person name="Vreeburg R."/>
            <person name="Bollema R."/>
            <person name="De Haan J."/>
            <person name="Berke L."/>
            <person name="De Ridder D."/>
            <person name="Smit S."/>
            <person name="Van Der Lee T.A.J."/>
        </authorList>
    </citation>
    <scope>NUCLEOTIDE SEQUENCE</scope>
    <source>
        <strain evidence="1">NAK:433</strain>
    </source>
</reference>
<evidence type="ECO:0000313" key="1">
    <source>
        <dbReference type="EMBL" id="MBN3053281.1"/>
    </source>
</evidence>
<proteinExistence type="predicted"/>
<dbReference type="EMBL" id="JACGEP010000045">
    <property type="protein sequence ID" value="MBN3053281.1"/>
    <property type="molecule type" value="Genomic_DNA"/>
</dbReference>
<dbReference type="AlphaFoldDB" id="A0AAE2WHR9"/>
<name>A0AAE2WHR9_9GAMM</name>
<organism evidence="1 2">
    <name type="scientific">Pectobacterium brasiliense</name>
    <dbReference type="NCBI Taxonomy" id="180957"/>
    <lineage>
        <taxon>Bacteria</taxon>
        <taxon>Pseudomonadati</taxon>
        <taxon>Pseudomonadota</taxon>
        <taxon>Gammaproteobacteria</taxon>
        <taxon>Enterobacterales</taxon>
        <taxon>Pectobacteriaceae</taxon>
        <taxon>Pectobacterium</taxon>
    </lineage>
</organism>